<keyword evidence="2" id="KW-1185">Reference proteome</keyword>
<gene>
    <name evidence="1" type="ORF">F5148DRAFT_1241050</name>
</gene>
<reference evidence="1" key="1">
    <citation type="submission" date="2021-03" db="EMBL/GenBank/DDBJ databases">
        <title>Evolutionary priming and transition to the ectomycorrhizal habit in an iconic lineage of mushroom-forming fungi: is preadaptation a requirement?</title>
        <authorList>
            <consortium name="DOE Joint Genome Institute"/>
            <person name="Looney B.P."/>
            <person name="Miyauchi S."/>
            <person name="Morin E."/>
            <person name="Drula E."/>
            <person name="Courty P.E."/>
            <person name="Chicoki N."/>
            <person name="Fauchery L."/>
            <person name="Kohler A."/>
            <person name="Kuo A."/>
            <person name="LaButti K."/>
            <person name="Pangilinan J."/>
            <person name="Lipzen A."/>
            <person name="Riley R."/>
            <person name="Andreopoulos W."/>
            <person name="He G."/>
            <person name="Johnson J."/>
            <person name="Barry K.W."/>
            <person name="Grigoriev I.V."/>
            <person name="Nagy L."/>
            <person name="Hibbett D."/>
            <person name="Henrissat B."/>
            <person name="Matheny P.B."/>
            <person name="Labbe J."/>
            <person name="Martin A.F."/>
        </authorList>
    </citation>
    <scope>NUCLEOTIDE SEQUENCE</scope>
    <source>
        <strain evidence="1">BPL698</strain>
    </source>
</reference>
<dbReference type="EMBL" id="JAGFNK010000404">
    <property type="protein sequence ID" value="KAI9450832.1"/>
    <property type="molecule type" value="Genomic_DNA"/>
</dbReference>
<comment type="caution">
    <text evidence="1">The sequence shown here is derived from an EMBL/GenBank/DDBJ whole genome shotgun (WGS) entry which is preliminary data.</text>
</comment>
<evidence type="ECO:0000313" key="2">
    <source>
        <dbReference type="Proteomes" id="UP001207468"/>
    </source>
</evidence>
<protein>
    <submittedName>
        <fullName evidence="1">Uncharacterized protein</fullName>
    </submittedName>
</protein>
<feature type="non-terminal residue" evidence="1">
    <location>
        <position position="80"/>
    </location>
</feature>
<accession>A0ACC0TWH6</accession>
<evidence type="ECO:0000313" key="1">
    <source>
        <dbReference type="EMBL" id="KAI9450832.1"/>
    </source>
</evidence>
<sequence>MTSHSNVQRSAIIALDLFQLAFFSPCFFSLLRHATGQFPHPETLMARDGFPRLRCHLTMLLSVDVMIFYFPLINDLNLYP</sequence>
<organism evidence="1 2">
    <name type="scientific">Russula earlei</name>
    <dbReference type="NCBI Taxonomy" id="71964"/>
    <lineage>
        <taxon>Eukaryota</taxon>
        <taxon>Fungi</taxon>
        <taxon>Dikarya</taxon>
        <taxon>Basidiomycota</taxon>
        <taxon>Agaricomycotina</taxon>
        <taxon>Agaricomycetes</taxon>
        <taxon>Russulales</taxon>
        <taxon>Russulaceae</taxon>
        <taxon>Russula</taxon>
    </lineage>
</organism>
<proteinExistence type="predicted"/>
<name>A0ACC0TWH6_9AGAM</name>
<dbReference type="Proteomes" id="UP001207468">
    <property type="component" value="Unassembled WGS sequence"/>
</dbReference>